<feature type="compositionally biased region" description="Basic and acidic residues" evidence="1">
    <location>
        <begin position="53"/>
        <end position="83"/>
    </location>
</feature>
<keyword evidence="3" id="KW-1185">Reference proteome</keyword>
<comment type="caution">
    <text evidence="2">The sequence shown here is derived from an EMBL/GenBank/DDBJ whole genome shotgun (WGS) entry which is preliminary data.</text>
</comment>
<feature type="region of interest" description="Disordered" evidence="1">
    <location>
        <begin position="53"/>
        <end position="104"/>
    </location>
</feature>
<proteinExistence type="predicted"/>
<name>A0A4C1ZYT6_EUMVA</name>
<protein>
    <submittedName>
        <fullName evidence="2">Uncharacterized protein</fullName>
    </submittedName>
</protein>
<gene>
    <name evidence="2" type="ORF">EVAR_65901_1</name>
</gene>
<evidence type="ECO:0000256" key="1">
    <source>
        <dbReference type="SAM" id="MobiDB-lite"/>
    </source>
</evidence>
<organism evidence="2 3">
    <name type="scientific">Eumeta variegata</name>
    <name type="common">Bagworm moth</name>
    <name type="synonym">Eumeta japonica</name>
    <dbReference type="NCBI Taxonomy" id="151549"/>
    <lineage>
        <taxon>Eukaryota</taxon>
        <taxon>Metazoa</taxon>
        <taxon>Ecdysozoa</taxon>
        <taxon>Arthropoda</taxon>
        <taxon>Hexapoda</taxon>
        <taxon>Insecta</taxon>
        <taxon>Pterygota</taxon>
        <taxon>Neoptera</taxon>
        <taxon>Endopterygota</taxon>
        <taxon>Lepidoptera</taxon>
        <taxon>Glossata</taxon>
        <taxon>Ditrysia</taxon>
        <taxon>Tineoidea</taxon>
        <taxon>Psychidae</taxon>
        <taxon>Oiketicinae</taxon>
        <taxon>Eumeta</taxon>
    </lineage>
</organism>
<dbReference type="AlphaFoldDB" id="A0A4C1ZYT6"/>
<accession>A0A4C1ZYT6</accession>
<reference evidence="2 3" key="1">
    <citation type="journal article" date="2019" name="Commun. Biol.">
        <title>The bagworm genome reveals a unique fibroin gene that provides high tensile strength.</title>
        <authorList>
            <person name="Kono N."/>
            <person name="Nakamura H."/>
            <person name="Ohtoshi R."/>
            <person name="Tomita M."/>
            <person name="Numata K."/>
            <person name="Arakawa K."/>
        </authorList>
    </citation>
    <scope>NUCLEOTIDE SEQUENCE [LARGE SCALE GENOMIC DNA]</scope>
</reference>
<sequence length="104" mass="11513">MIISISELTRPEIHRAAKWSFIAKSQLKSLVSVRPSVDGAERADPAAERAVLDQDLMGTKRRDKRDGTRGKDALEVLDDRPLEGEPDAWDALGLSHRSTKGTTF</sequence>
<dbReference type="EMBL" id="BGZK01002209">
    <property type="protein sequence ID" value="GBP91787.1"/>
    <property type="molecule type" value="Genomic_DNA"/>
</dbReference>
<evidence type="ECO:0000313" key="3">
    <source>
        <dbReference type="Proteomes" id="UP000299102"/>
    </source>
</evidence>
<dbReference type="Proteomes" id="UP000299102">
    <property type="component" value="Unassembled WGS sequence"/>
</dbReference>
<evidence type="ECO:0000313" key="2">
    <source>
        <dbReference type="EMBL" id="GBP91787.1"/>
    </source>
</evidence>